<keyword evidence="1" id="KW-1133">Transmembrane helix</keyword>
<evidence type="ECO:0000256" key="1">
    <source>
        <dbReference type="SAM" id="Phobius"/>
    </source>
</evidence>
<dbReference type="EnsemblMetazoa" id="PPA05699.1">
    <property type="protein sequence ID" value="PPA05699.1"/>
    <property type="gene ID" value="WBGene00095253"/>
</dbReference>
<feature type="transmembrane region" description="Helical" evidence="1">
    <location>
        <begin position="337"/>
        <end position="357"/>
    </location>
</feature>
<proteinExistence type="predicted"/>
<keyword evidence="3" id="KW-1185">Reference proteome</keyword>
<accession>A0A8R1YB59</accession>
<name>A0A8R1YB59_PRIPA</name>
<dbReference type="Proteomes" id="UP000005239">
    <property type="component" value="Unassembled WGS sequence"/>
</dbReference>
<organism evidence="2 3">
    <name type="scientific">Pristionchus pacificus</name>
    <name type="common">Parasitic nematode worm</name>
    <dbReference type="NCBI Taxonomy" id="54126"/>
    <lineage>
        <taxon>Eukaryota</taxon>
        <taxon>Metazoa</taxon>
        <taxon>Ecdysozoa</taxon>
        <taxon>Nematoda</taxon>
        <taxon>Chromadorea</taxon>
        <taxon>Rhabditida</taxon>
        <taxon>Rhabditina</taxon>
        <taxon>Diplogasteromorpha</taxon>
        <taxon>Diplogasteroidea</taxon>
        <taxon>Neodiplogasteridae</taxon>
        <taxon>Pristionchus</taxon>
    </lineage>
</organism>
<protein>
    <submittedName>
        <fullName evidence="2">Uncharacterized protein</fullName>
    </submittedName>
</protein>
<evidence type="ECO:0000313" key="2">
    <source>
        <dbReference type="EnsemblMetazoa" id="PPA05699.1"/>
    </source>
</evidence>
<dbReference type="AlphaFoldDB" id="A0A8R1YB59"/>
<reference evidence="2" key="2">
    <citation type="submission" date="2022-06" db="UniProtKB">
        <authorList>
            <consortium name="EnsemblMetazoa"/>
        </authorList>
    </citation>
    <scope>IDENTIFICATION</scope>
    <source>
        <strain evidence="2">PS312</strain>
    </source>
</reference>
<reference evidence="3" key="1">
    <citation type="journal article" date="2008" name="Nat. Genet.">
        <title>The Pristionchus pacificus genome provides a unique perspective on nematode lifestyle and parasitism.</title>
        <authorList>
            <person name="Dieterich C."/>
            <person name="Clifton S.W."/>
            <person name="Schuster L.N."/>
            <person name="Chinwalla A."/>
            <person name="Delehaunty K."/>
            <person name="Dinkelacker I."/>
            <person name="Fulton L."/>
            <person name="Fulton R."/>
            <person name="Godfrey J."/>
            <person name="Minx P."/>
            <person name="Mitreva M."/>
            <person name="Roeseler W."/>
            <person name="Tian H."/>
            <person name="Witte H."/>
            <person name="Yang S.P."/>
            <person name="Wilson R.K."/>
            <person name="Sommer R.J."/>
        </authorList>
    </citation>
    <scope>NUCLEOTIDE SEQUENCE [LARGE SCALE GENOMIC DNA]</scope>
    <source>
        <strain evidence="3">PS312</strain>
    </source>
</reference>
<gene>
    <name evidence="2" type="primary">WBGene00095253</name>
</gene>
<feature type="transmembrane region" description="Helical" evidence="1">
    <location>
        <begin position="31"/>
        <end position="51"/>
    </location>
</feature>
<evidence type="ECO:0000313" key="3">
    <source>
        <dbReference type="Proteomes" id="UP000005239"/>
    </source>
</evidence>
<sequence length="457" mass="52444">MTTDATNDSGLMSAGVTKRGCRLRPPNPFEISLITGIALTAVFILLELLIFHRPFPNAAEWKAMDDAAFFCDNRPNCYPHPTDNSLCGRPFTCGQKVSGWDLTHCTEEKSKGDFVFVLQANAKMEETIHNTATRIWEIYEKKLIVLFDDDEAKDVCKIRYDNLEIRCAPFKKDGKKFLCGTVHCSAENGYICELEQIINEYEAVFFMREPLSFNTPSENNNVIDYVRSFNKSMLTMGGKFFKTPDANSFISYFPGVIPKATRKFEVLYFDRSAWENLKWVKTFLFESVYGPFHNAQHNTLLHLIEKLKFDHDYPHVPRPDSLSGPRSMPTAHEIYRAFYISLVIFFMFIAYSCAYGATLNKDRMKITAIALLLLNVFQCLLAASLWEAYNSDAQQRRREGMKETRFRPLLHLRGEDDYRTLAGQEALFINEDVDENGIFMSRRSWKSAGKNPLGGIH</sequence>
<keyword evidence="1" id="KW-0472">Membrane</keyword>
<feature type="transmembrane region" description="Helical" evidence="1">
    <location>
        <begin position="369"/>
        <end position="389"/>
    </location>
</feature>
<keyword evidence="1" id="KW-0812">Transmembrane</keyword>